<name>A0ABV8FDY5_9ACTN</name>
<evidence type="ECO:0000313" key="1">
    <source>
        <dbReference type="EMBL" id="MFC3985493.1"/>
    </source>
</evidence>
<gene>
    <name evidence="1" type="ORF">ACFOYY_35555</name>
</gene>
<comment type="caution">
    <text evidence="1">The sequence shown here is derived from an EMBL/GenBank/DDBJ whole genome shotgun (WGS) entry which is preliminary data.</text>
</comment>
<dbReference type="InterPro" id="IPR048166">
    <property type="entry name" value="VVA0879-like"/>
</dbReference>
<dbReference type="NCBIfam" id="NF041591">
    <property type="entry name" value="CxxC_VVA0879"/>
    <property type="match status" value="1"/>
</dbReference>
<sequence>MSAALTNAEWRTEGSRIFGTEDIMQWRFGCVSCGNVASPADFEALGANPRRAPHECIGRVHKEQGADTVIDGNSKPCNWTAGGMFRLSTLIEVESVNGEPTLVFPFAEAALSSPTPGGEGRD</sequence>
<evidence type="ECO:0000313" key="2">
    <source>
        <dbReference type="Proteomes" id="UP001595698"/>
    </source>
</evidence>
<keyword evidence="2" id="KW-1185">Reference proteome</keyword>
<accession>A0ABV8FDY5</accession>
<organism evidence="1 2">
    <name type="scientific">Streptosporangium jomthongense</name>
    <dbReference type="NCBI Taxonomy" id="1193683"/>
    <lineage>
        <taxon>Bacteria</taxon>
        <taxon>Bacillati</taxon>
        <taxon>Actinomycetota</taxon>
        <taxon>Actinomycetes</taxon>
        <taxon>Streptosporangiales</taxon>
        <taxon>Streptosporangiaceae</taxon>
        <taxon>Streptosporangium</taxon>
    </lineage>
</organism>
<protein>
    <submittedName>
        <fullName evidence="1">VVA0879 family protein</fullName>
    </submittedName>
</protein>
<dbReference type="RefSeq" id="WP_386195616.1">
    <property type="nucleotide sequence ID" value="NZ_JBHSBC010000047.1"/>
</dbReference>
<dbReference type="EMBL" id="JBHSBC010000047">
    <property type="protein sequence ID" value="MFC3985493.1"/>
    <property type="molecule type" value="Genomic_DNA"/>
</dbReference>
<dbReference type="Proteomes" id="UP001595698">
    <property type="component" value="Unassembled WGS sequence"/>
</dbReference>
<proteinExistence type="predicted"/>
<reference evidence="2" key="1">
    <citation type="journal article" date="2019" name="Int. J. Syst. Evol. Microbiol.">
        <title>The Global Catalogue of Microorganisms (GCM) 10K type strain sequencing project: providing services to taxonomists for standard genome sequencing and annotation.</title>
        <authorList>
            <consortium name="The Broad Institute Genomics Platform"/>
            <consortium name="The Broad Institute Genome Sequencing Center for Infectious Disease"/>
            <person name="Wu L."/>
            <person name="Ma J."/>
        </authorList>
    </citation>
    <scope>NUCLEOTIDE SEQUENCE [LARGE SCALE GENOMIC DNA]</scope>
    <source>
        <strain evidence="2">TBRC 7912</strain>
    </source>
</reference>